<keyword evidence="2" id="KW-1185">Reference proteome</keyword>
<dbReference type="Proteomes" id="UP000460561">
    <property type="component" value="Unassembled WGS sequence"/>
</dbReference>
<dbReference type="RefSeq" id="WP_160738844.1">
    <property type="nucleotide sequence ID" value="NZ_WTYQ01000002.1"/>
</dbReference>
<dbReference type="EMBL" id="WTYQ01000002">
    <property type="protein sequence ID" value="MXP25633.1"/>
    <property type="molecule type" value="Genomic_DNA"/>
</dbReference>
<name>A0A845A8R1_9SPHN</name>
<reference evidence="1 2" key="1">
    <citation type="submission" date="2019-12" db="EMBL/GenBank/DDBJ databases">
        <title>Genomic-based taxomic classification of the family Erythrobacteraceae.</title>
        <authorList>
            <person name="Xu L."/>
        </authorList>
    </citation>
    <scope>NUCLEOTIDE SEQUENCE [LARGE SCALE GENOMIC DNA]</scope>
    <source>
        <strain evidence="1 2">DSM 18604</strain>
    </source>
</reference>
<dbReference type="OrthoDB" id="7855496at2"/>
<organism evidence="1 2">
    <name type="scientific">Altericroceibacterium indicum</name>
    <dbReference type="NCBI Taxonomy" id="374177"/>
    <lineage>
        <taxon>Bacteria</taxon>
        <taxon>Pseudomonadati</taxon>
        <taxon>Pseudomonadota</taxon>
        <taxon>Alphaproteobacteria</taxon>
        <taxon>Sphingomonadales</taxon>
        <taxon>Erythrobacteraceae</taxon>
        <taxon>Altericroceibacterium</taxon>
    </lineage>
</organism>
<dbReference type="AlphaFoldDB" id="A0A845A8R1"/>
<accession>A0A845A8R1</accession>
<protein>
    <submittedName>
        <fullName evidence="1">Uncharacterized protein</fullName>
    </submittedName>
</protein>
<evidence type="ECO:0000313" key="1">
    <source>
        <dbReference type="EMBL" id="MXP25633.1"/>
    </source>
</evidence>
<evidence type="ECO:0000313" key="2">
    <source>
        <dbReference type="Proteomes" id="UP000460561"/>
    </source>
</evidence>
<gene>
    <name evidence="1" type="ORF">GRI39_06205</name>
</gene>
<comment type="caution">
    <text evidence="1">The sequence shown here is derived from an EMBL/GenBank/DDBJ whole genome shotgun (WGS) entry which is preliminary data.</text>
</comment>
<sequence length="64" mass="7334">MNTDYVIIHKNWNGIEIEIRWSRDYLAYEDGRGMAHLEVESISADTLPNTALRRLCGAISRAAR</sequence>
<proteinExistence type="predicted"/>